<dbReference type="EMBL" id="CP015118">
    <property type="protein sequence ID" value="ARN22117.1"/>
    <property type="molecule type" value="Genomic_DNA"/>
</dbReference>
<dbReference type="PROSITE" id="PS00867">
    <property type="entry name" value="CPSASE_2"/>
    <property type="match status" value="1"/>
</dbReference>
<sequence>MSTPTRPAPRAVALVLDGHSRAAAETVLALPRDVEVHVSAASDDCLCFASPRVAQRLRQPADPAEFLVWLQQLDAQHGYALIVPVTETSLIALKSHAVPAALRAKAVIGDEASIDVALSKDHTVRVAEGLGIRVPKGRLVTDAAAVTTAASFPAVVKPVHSKVRIDGHLRTIEARICADEQARQAAFREMLPHTPVVEQEYFAGRGVGVEALFEHGEPRWVFAHERLHEMPLTGGASTYRRAIEPPAAVREAALALLRHLRWHGVAMVEFKVSPDGQDYRLIEINPRLWGSLPLAVGAGVNFPLGLLRLATGTPVGPQPRPTRCRYMRHVSNDVRWFVQSWKRRHDPLLVKRLDAGDFLGLLRPLWGAERWDLFRWNDRTLWWAATRDLFQGITNRLNRWRAGRAARANWSRLAPDWRAGRIERVLVLCYGNICRSPVVGLMLADALPGVQVRSAGMHPKTGRTSPAAWAETVRDTLSVDLADHRSQQAGEADMAWAQLVIAMDTENWEAIERTFPTHLPRVTLLSAMAEQGGGSEVPDPYNKPGPEMRAIAETIRRCVSRAIGAFPLRPGSPG</sequence>
<dbReference type="InterPro" id="IPR050438">
    <property type="entry name" value="LMW_PTPase"/>
</dbReference>
<organism evidence="3 4">
    <name type="scientific">Piscinibacter gummiphilus</name>
    <dbReference type="NCBI Taxonomy" id="946333"/>
    <lineage>
        <taxon>Bacteria</taxon>
        <taxon>Pseudomonadati</taxon>
        <taxon>Pseudomonadota</taxon>
        <taxon>Betaproteobacteria</taxon>
        <taxon>Burkholderiales</taxon>
        <taxon>Sphaerotilaceae</taxon>
        <taxon>Piscinibacter</taxon>
    </lineage>
</organism>
<dbReference type="PROSITE" id="PS50975">
    <property type="entry name" value="ATP_GRASP"/>
    <property type="match status" value="1"/>
</dbReference>
<protein>
    <recommendedName>
        <fullName evidence="1">protein-tyrosine-phosphatase</fullName>
        <ecNumber evidence="1">3.1.3.48</ecNumber>
    </recommendedName>
</protein>
<dbReference type="SMART" id="SM00226">
    <property type="entry name" value="LMWPc"/>
    <property type="match status" value="1"/>
</dbReference>
<keyword evidence="4" id="KW-1185">Reference proteome</keyword>
<dbReference type="RefSeq" id="WP_085752415.1">
    <property type="nucleotide sequence ID" value="NZ_BSPR01000006.1"/>
</dbReference>
<feature type="domain" description="ATP-grasp" evidence="2">
    <location>
        <begin position="124"/>
        <end position="311"/>
    </location>
</feature>
<dbReference type="Proteomes" id="UP000193427">
    <property type="component" value="Chromosome"/>
</dbReference>
<dbReference type="SUPFAM" id="SSF52788">
    <property type="entry name" value="Phosphotyrosine protein phosphatases I"/>
    <property type="match status" value="1"/>
</dbReference>
<dbReference type="OrthoDB" id="5372487at2"/>
<dbReference type="EC" id="3.1.3.48" evidence="1"/>
<dbReference type="InterPro" id="IPR023485">
    <property type="entry name" value="Ptyr_pPase"/>
</dbReference>
<dbReference type="PANTHER" id="PTHR11717">
    <property type="entry name" value="LOW MOLECULAR WEIGHT PROTEIN TYROSINE PHOSPHATASE"/>
    <property type="match status" value="1"/>
</dbReference>
<evidence type="ECO:0000256" key="1">
    <source>
        <dbReference type="ARBA" id="ARBA00013064"/>
    </source>
</evidence>
<dbReference type="Pfam" id="PF15632">
    <property type="entry name" value="ATPgrasp_Ter"/>
    <property type="match status" value="1"/>
</dbReference>
<proteinExistence type="predicted"/>
<dbReference type="Pfam" id="PF01451">
    <property type="entry name" value="LMWPc"/>
    <property type="match status" value="1"/>
</dbReference>
<dbReference type="STRING" id="946333.A4W93_20665"/>
<name>A0A1W6LD13_9BURK</name>
<dbReference type="GO" id="GO:0004725">
    <property type="term" value="F:protein tyrosine phosphatase activity"/>
    <property type="evidence" value="ECO:0007669"/>
    <property type="project" value="UniProtKB-EC"/>
</dbReference>
<dbReference type="PANTHER" id="PTHR11717:SF7">
    <property type="entry name" value="LOW MOLECULAR WEIGHT PHOSPHOTYROSINE PROTEIN PHOSPHATASE"/>
    <property type="match status" value="1"/>
</dbReference>
<dbReference type="AlphaFoldDB" id="A0A1W6LD13"/>
<dbReference type="GO" id="GO:0005524">
    <property type="term" value="F:ATP binding"/>
    <property type="evidence" value="ECO:0007669"/>
    <property type="project" value="UniProtKB-UniRule"/>
</dbReference>
<dbReference type="InterPro" id="IPR005479">
    <property type="entry name" value="CPAse_ATP-bd"/>
</dbReference>
<dbReference type="Gene3D" id="3.30.470.20">
    <property type="entry name" value="ATP-grasp fold, B domain"/>
    <property type="match status" value="1"/>
</dbReference>
<evidence type="ECO:0000313" key="3">
    <source>
        <dbReference type="EMBL" id="ARN22117.1"/>
    </source>
</evidence>
<gene>
    <name evidence="3" type="ORF">A4W93_20665</name>
</gene>
<dbReference type="KEGG" id="rgu:A4W93_20665"/>
<accession>A0A1W6LD13</accession>
<evidence type="ECO:0000313" key="4">
    <source>
        <dbReference type="Proteomes" id="UP000193427"/>
    </source>
</evidence>
<reference evidence="3 4" key="1">
    <citation type="submission" date="2016-04" db="EMBL/GenBank/DDBJ databases">
        <title>Complete genome sequence of natural rubber-degrading, novel Gram-negative bacterium, Rhizobacter gummiphilus strain NS21.</title>
        <authorList>
            <person name="Tabata M."/>
            <person name="Kasai D."/>
            <person name="Fukuda M."/>
        </authorList>
    </citation>
    <scope>NUCLEOTIDE SEQUENCE [LARGE SCALE GENOMIC DNA]</scope>
    <source>
        <strain evidence="3 4">NS21</strain>
    </source>
</reference>
<dbReference type="InterPro" id="IPR036196">
    <property type="entry name" value="Ptyr_pPase_sf"/>
</dbReference>
<evidence type="ECO:0000259" key="2">
    <source>
        <dbReference type="PROSITE" id="PS50975"/>
    </source>
</evidence>
<dbReference type="SUPFAM" id="SSF56059">
    <property type="entry name" value="Glutathione synthetase ATP-binding domain-like"/>
    <property type="match status" value="1"/>
</dbReference>
<dbReference type="Gene3D" id="3.40.50.2300">
    <property type="match status" value="1"/>
</dbReference>
<dbReference type="InterPro" id="IPR011761">
    <property type="entry name" value="ATP-grasp"/>
</dbReference>
<dbReference type="GO" id="GO:0046872">
    <property type="term" value="F:metal ion binding"/>
    <property type="evidence" value="ECO:0007669"/>
    <property type="project" value="InterPro"/>
</dbReference>